<name>A0A1I7T852_9PELO</name>
<protein>
    <submittedName>
        <fullName evidence="5">ARID domain-containing protein</fullName>
    </submittedName>
</protein>
<evidence type="ECO:0000256" key="2">
    <source>
        <dbReference type="ARBA" id="ARBA00023175"/>
    </source>
</evidence>
<feature type="compositionally biased region" description="Low complexity" evidence="3">
    <location>
        <begin position="687"/>
        <end position="698"/>
    </location>
</feature>
<feature type="compositionally biased region" description="Pro residues" evidence="3">
    <location>
        <begin position="633"/>
        <end position="647"/>
    </location>
</feature>
<keyword evidence="4" id="KW-1185">Reference proteome</keyword>
<feature type="compositionally biased region" description="Low complexity" evidence="3">
    <location>
        <begin position="1191"/>
        <end position="1248"/>
    </location>
</feature>
<feature type="region of interest" description="Disordered" evidence="3">
    <location>
        <begin position="329"/>
        <end position="373"/>
    </location>
</feature>
<feature type="compositionally biased region" description="Low complexity" evidence="3">
    <location>
        <begin position="389"/>
        <end position="412"/>
    </location>
</feature>
<feature type="region of interest" description="Disordered" evidence="3">
    <location>
        <begin position="453"/>
        <end position="959"/>
    </location>
</feature>
<dbReference type="GO" id="GO:0003777">
    <property type="term" value="F:microtubule motor activity"/>
    <property type="evidence" value="ECO:0007669"/>
    <property type="project" value="InterPro"/>
</dbReference>
<feature type="compositionally biased region" description="Low complexity" evidence="3">
    <location>
        <begin position="804"/>
        <end position="831"/>
    </location>
</feature>
<feature type="compositionally biased region" description="Low complexity" evidence="3">
    <location>
        <begin position="62"/>
        <end position="81"/>
    </location>
</feature>
<feature type="compositionally biased region" description="Polar residues" evidence="3">
    <location>
        <begin position="192"/>
        <end position="230"/>
    </location>
</feature>
<feature type="compositionally biased region" description="Polar residues" evidence="3">
    <location>
        <begin position="52"/>
        <end position="61"/>
    </location>
</feature>
<feature type="compositionally biased region" description="Basic and acidic residues" evidence="3">
    <location>
        <begin position="153"/>
        <end position="169"/>
    </location>
</feature>
<feature type="compositionally biased region" description="Low complexity" evidence="3">
    <location>
        <begin position="106"/>
        <end position="121"/>
    </location>
</feature>
<feature type="compositionally biased region" description="Low complexity" evidence="3">
    <location>
        <begin position="932"/>
        <end position="953"/>
    </location>
</feature>
<dbReference type="PANTHER" id="PTHR47968:SF75">
    <property type="entry name" value="CENTROMERE-ASSOCIATED PROTEIN E"/>
    <property type="match status" value="1"/>
</dbReference>
<accession>A0A1I7T852</accession>
<evidence type="ECO:0000256" key="1">
    <source>
        <dbReference type="ARBA" id="ARBA00023054"/>
    </source>
</evidence>
<organism evidence="4 5">
    <name type="scientific">Caenorhabditis tropicalis</name>
    <dbReference type="NCBI Taxonomy" id="1561998"/>
    <lineage>
        <taxon>Eukaryota</taxon>
        <taxon>Metazoa</taxon>
        <taxon>Ecdysozoa</taxon>
        <taxon>Nematoda</taxon>
        <taxon>Chromadorea</taxon>
        <taxon>Rhabditida</taxon>
        <taxon>Rhabditina</taxon>
        <taxon>Rhabditomorpha</taxon>
        <taxon>Rhabditoidea</taxon>
        <taxon>Rhabditidae</taxon>
        <taxon>Peloderinae</taxon>
        <taxon>Caenorhabditis</taxon>
    </lineage>
</organism>
<feature type="compositionally biased region" description="Polar residues" evidence="3">
    <location>
        <begin position="855"/>
        <end position="878"/>
    </location>
</feature>
<reference evidence="5" key="1">
    <citation type="submission" date="2016-11" db="UniProtKB">
        <authorList>
            <consortium name="WormBaseParasite"/>
        </authorList>
    </citation>
    <scope>IDENTIFICATION</scope>
</reference>
<feature type="compositionally biased region" description="Low complexity" evidence="3">
    <location>
        <begin position="1279"/>
        <end position="1294"/>
    </location>
</feature>
<feature type="compositionally biased region" description="Pro residues" evidence="3">
    <location>
        <begin position="1295"/>
        <end position="1306"/>
    </location>
</feature>
<feature type="region of interest" description="Disordered" evidence="3">
    <location>
        <begin position="386"/>
        <end position="427"/>
    </location>
</feature>
<feature type="compositionally biased region" description="Pro residues" evidence="3">
    <location>
        <begin position="330"/>
        <end position="349"/>
    </location>
</feature>
<feature type="compositionally biased region" description="Low complexity" evidence="3">
    <location>
        <begin position="505"/>
        <end position="608"/>
    </location>
</feature>
<keyword evidence="1" id="KW-0175">Coiled coil</keyword>
<dbReference type="eggNOG" id="ENOG502QQMS">
    <property type="taxonomic scope" value="Eukaryota"/>
</dbReference>
<feature type="compositionally biased region" description="Low complexity" evidence="3">
    <location>
        <begin position="729"/>
        <end position="777"/>
    </location>
</feature>
<feature type="compositionally biased region" description="Low complexity" evidence="3">
    <location>
        <begin position="34"/>
        <end position="51"/>
    </location>
</feature>
<feature type="region of interest" description="Disordered" evidence="3">
    <location>
        <begin position="34"/>
        <end position="239"/>
    </location>
</feature>
<dbReference type="InterPro" id="IPR027640">
    <property type="entry name" value="Kinesin-like_fam"/>
</dbReference>
<keyword evidence="2" id="KW-0505">Motor protein</keyword>
<dbReference type="PANTHER" id="PTHR47968">
    <property type="entry name" value="CENTROMERE PROTEIN E"/>
    <property type="match status" value="1"/>
</dbReference>
<dbReference type="GO" id="GO:0007018">
    <property type="term" value="P:microtubule-based movement"/>
    <property type="evidence" value="ECO:0007669"/>
    <property type="project" value="InterPro"/>
</dbReference>
<feature type="compositionally biased region" description="Pro residues" evidence="3">
    <location>
        <begin position="781"/>
        <end position="803"/>
    </location>
</feature>
<dbReference type="STRING" id="1561998.A0A1I7T852"/>
<feature type="region of interest" description="Disordered" evidence="3">
    <location>
        <begin position="1160"/>
        <end position="1313"/>
    </location>
</feature>
<evidence type="ECO:0000256" key="3">
    <source>
        <dbReference type="SAM" id="MobiDB-lite"/>
    </source>
</evidence>
<proteinExistence type="predicted"/>
<evidence type="ECO:0000313" key="5">
    <source>
        <dbReference type="WBParaSite" id="Csp11.Scaffold539.g3344.t1"/>
    </source>
</evidence>
<feature type="compositionally biased region" description="Polar residues" evidence="3">
    <location>
        <begin position="915"/>
        <end position="929"/>
    </location>
</feature>
<dbReference type="WBParaSite" id="Csp11.Scaffold539.g3344.t1">
    <property type="protein sequence ID" value="Csp11.Scaffold539.g3344.t1"/>
    <property type="gene ID" value="Csp11.Scaffold539.g3344"/>
</dbReference>
<feature type="region of interest" description="Disordered" evidence="3">
    <location>
        <begin position="990"/>
        <end position="1016"/>
    </location>
</feature>
<dbReference type="Proteomes" id="UP000095282">
    <property type="component" value="Unplaced"/>
</dbReference>
<sequence>MSPSNHSPSNSSEFSDIEKVGDIVRPSSATALLSSLSTSSSGIGESLRSPSAELSMTSEAGTSCASTPTTATTFPPLIEESSAIEEETIEEGGGAADVSIGKLVKSSIVVPSPSDTPSVTPAIETIESGKKRRREEVERDEEEEERPTSSESIVERRIQETEEIQKQQEDSEDSLLHQPGPSKEPLEREECSNANDESSIVENSPTQDGVLPSTSSGAPEIQPTSPGDMTSSSSSRNPFRKLRYSLRLPAKAALRLKRIASFQPGSLRRIGLSALKISEGDTVRLADGPPPNLPVTPEVPLEVKSPCIPSQDHPREQSTLSHQLPMIVPQQPPPPQVPPHMLQPPPGHPGHPGHPMGRIPQQLLPQHHPGINQGHATFIKQEPISQFTPQPQHTPQHPMHSQQQQQQQQQIPPQYPPGVQPHPHQMHPGMRQITAEEFAQMRAREGYIKQELASSSGQPTPVPGTPQPQQMTPQPGPLSQGVPQGPPNGGPQNNGPPMGHPPMNPQQQRIQQQQTPNASSSPLLVNLLSNQQPPSQQPAQPYGGPRELNMQQIAIFQQQQQQQAAAAAAQQQQQQQYQQRMLQQQQQQQAMLQQQQGQPQQGQQGQAGQPPPTTPNSALPQQGPPQGYFAGQPGPPPGTPGGRPIPPFGMGQPPMYTAGPQGQMIQRMPSYPGNAGPQQFRPPPPQQQQQPPQQQQQQEAQDAVVAEPPKKKKRPTRKQKETAAALEKQQQQQQQQQQQMQAYYGQQQQQQQQERMQMMQQQQQQQQGQMVQQYPGQGYPGMPPPPPQGGFPPGYHPGGPPPTQQQQQMWHHQQQQMQQQRMAMFQQQQGQQGQGGQQPMGQWQQRPLPVPYPPGTNQMPSDPNQQQQHTPNQANAIQMQHRLSGEFALPPGSSGDGQQQFTPNQTPQHPGGFQRSDSTASVYSGSQTPLFGPQGAPGAQQQGTSQAGPPQTQSSDIGEKAIVDQFLNCSDPLADLGDLSDLGELDLDPLIQDMQEQKPGTSNGDKGERLGSEGLDASITEIVDQVARAGRARPNSAELAAVSEIRPPLLHLPPSIKSPGGRNLSHEHNRRAHAFHGANRGDQNGTTISTVRLVNGQDAKKVFQTNGTSRPNQMQPQMGHMQQQQQPQHILKGEDDNNEAKIAAFAKTISEKDKKIKAAAENKTKLQAKSSRKPRSTKKATNAGPPGMVLQQQHPQQMSLQHQQMQQQQQHPNAQMMMQGHPGHMQMHPQMHMQMQMHPQHHQQQQQQQHHEEMMMQHHQQQQHLHQVPLHHMPPPPSLQSHPNHGLPQQQQQQPPQPVSAPPQPQPQSQSQA</sequence>
<feature type="compositionally biased region" description="Polar residues" evidence="3">
    <location>
        <begin position="896"/>
        <end position="908"/>
    </location>
</feature>
<feature type="compositionally biased region" description="Low complexity" evidence="3">
    <location>
        <begin position="1257"/>
        <end position="1271"/>
    </location>
</feature>
<evidence type="ECO:0000313" key="4">
    <source>
        <dbReference type="Proteomes" id="UP000095282"/>
    </source>
</evidence>